<name>A0A9P0F2M1_BEMTA</name>
<protein>
    <recommendedName>
        <fullName evidence="4">Tumor suppressor candidate 2</fullName>
    </recommendedName>
</protein>
<keyword evidence="3" id="KW-1185">Reference proteome</keyword>
<dbReference type="PANTHER" id="PTHR15453">
    <property type="entry name" value="TUMOR SUPPRESSOR CANDIDATE 2"/>
    <property type="match status" value="1"/>
</dbReference>
<dbReference type="InterPro" id="IPR029393">
    <property type="entry name" value="FUS1"/>
</dbReference>
<dbReference type="AlphaFoldDB" id="A0A9P0F2M1"/>
<evidence type="ECO:0000313" key="2">
    <source>
        <dbReference type="EMBL" id="CAH0389316.1"/>
    </source>
</evidence>
<dbReference type="Pfam" id="PF15000">
    <property type="entry name" value="TUSC2"/>
    <property type="match status" value="1"/>
</dbReference>
<dbReference type="OrthoDB" id="9025707at2759"/>
<feature type="compositionally biased region" description="Polar residues" evidence="1">
    <location>
        <begin position="15"/>
        <end position="27"/>
    </location>
</feature>
<evidence type="ECO:0000256" key="1">
    <source>
        <dbReference type="SAM" id="MobiDB-lite"/>
    </source>
</evidence>
<accession>A0A9P0F2M1</accession>
<feature type="region of interest" description="Disordered" evidence="1">
    <location>
        <begin position="1"/>
        <end position="27"/>
    </location>
</feature>
<dbReference type="Proteomes" id="UP001152759">
    <property type="component" value="Chromosome 4"/>
</dbReference>
<organism evidence="2 3">
    <name type="scientific">Bemisia tabaci</name>
    <name type="common">Sweetpotato whitefly</name>
    <name type="synonym">Aleurodes tabaci</name>
    <dbReference type="NCBI Taxonomy" id="7038"/>
    <lineage>
        <taxon>Eukaryota</taxon>
        <taxon>Metazoa</taxon>
        <taxon>Ecdysozoa</taxon>
        <taxon>Arthropoda</taxon>
        <taxon>Hexapoda</taxon>
        <taxon>Insecta</taxon>
        <taxon>Pterygota</taxon>
        <taxon>Neoptera</taxon>
        <taxon>Paraneoptera</taxon>
        <taxon>Hemiptera</taxon>
        <taxon>Sternorrhyncha</taxon>
        <taxon>Aleyrodoidea</taxon>
        <taxon>Aleyrodidae</taxon>
        <taxon>Aleyrodinae</taxon>
        <taxon>Bemisia</taxon>
    </lineage>
</organism>
<sequence length="108" mass="12381">MGSTGSKYFKRASPSKPTSNNNYPESSNVCVKRPAVNLFSGPTYVLSRQGSMYFDSDGDLAHEFYVEVKTKHRKKRMKRILNDLKPQGEVVYPYPRLHPDYPVVLMHV</sequence>
<dbReference type="GO" id="GO:0051881">
    <property type="term" value="P:regulation of mitochondrial membrane potential"/>
    <property type="evidence" value="ECO:0007669"/>
    <property type="project" value="TreeGrafter"/>
</dbReference>
<dbReference type="GO" id="GO:0005739">
    <property type="term" value="C:mitochondrion"/>
    <property type="evidence" value="ECO:0007669"/>
    <property type="project" value="TreeGrafter"/>
</dbReference>
<dbReference type="PANTHER" id="PTHR15453:SF8">
    <property type="entry name" value="TUMOR SUPPRESSOR CANDIDATE 2"/>
    <property type="match status" value="1"/>
</dbReference>
<evidence type="ECO:0008006" key="4">
    <source>
        <dbReference type="Google" id="ProtNLM"/>
    </source>
</evidence>
<gene>
    <name evidence="2" type="ORF">BEMITA_LOCUS8154</name>
</gene>
<dbReference type="EMBL" id="OU963865">
    <property type="protein sequence ID" value="CAH0389316.1"/>
    <property type="molecule type" value="Genomic_DNA"/>
</dbReference>
<evidence type="ECO:0000313" key="3">
    <source>
        <dbReference type="Proteomes" id="UP001152759"/>
    </source>
</evidence>
<dbReference type="KEGG" id="btab:109042525"/>
<proteinExistence type="predicted"/>
<reference evidence="2" key="1">
    <citation type="submission" date="2021-12" db="EMBL/GenBank/DDBJ databases">
        <authorList>
            <person name="King R."/>
        </authorList>
    </citation>
    <scope>NUCLEOTIDE SEQUENCE</scope>
</reference>